<comment type="caution">
    <text evidence="1">The sequence shown here is derived from an EMBL/GenBank/DDBJ whole genome shotgun (WGS) entry which is preliminary data.</text>
</comment>
<protein>
    <recommendedName>
        <fullName evidence="2">Large ribosomal RNA subunit accumulation protein YceD</fullName>
    </recommendedName>
</protein>
<evidence type="ECO:0000313" key="1">
    <source>
        <dbReference type="EMBL" id="MPL95228.1"/>
    </source>
</evidence>
<sequence length="167" mass="18436">MIKLNVAEIKKKLVGEKTFRFDLEPKELNLTPEDLPVVGKIKVEGSLANGGDVLLLNAVMQAIVARQCGRCLKNFQATTEAEILEKFYPADAQGIEKDAYTYEFDVVDITDALREGLLLVEPISALCKEDCRGLCPVCGIDRNVDSCTCETTTMDPRLAALKQLLKK</sequence>
<proteinExistence type="predicted"/>
<accession>A0A644VV24</accession>
<name>A0A644VV24_9ZZZZ</name>
<dbReference type="EMBL" id="VSSQ01000459">
    <property type="protein sequence ID" value="MPL95228.1"/>
    <property type="molecule type" value="Genomic_DNA"/>
</dbReference>
<gene>
    <name evidence="1" type="ORF">SDC9_41397</name>
</gene>
<organism evidence="1">
    <name type="scientific">bioreactor metagenome</name>
    <dbReference type="NCBI Taxonomy" id="1076179"/>
    <lineage>
        <taxon>unclassified sequences</taxon>
        <taxon>metagenomes</taxon>
        <taxon>ecological metagenomes</taxon>
    </lineage>
</organism>
<dbReference type="Pfam" id="PF02620">
    <property type="entry name" value="YceD"/>
    <property type="match status" value="1"/>
</dbReference>
<reference evidence="1" key="1">
    <citation type="submission" date="2019-08" db="EMBL/GenBank/DDBJ databases">
        <authorList>
            <person name="Kucharzyk K."/>
            <person name="Murdoch R.W."/>
            <person name="Higgins S."/>
            <person name="Loffler F."/>
        </authorList>
    </citation>
    <scope>NUCLEOTIDE SEQUENCE</scope>
</reference>
<dbReference type="InterPro" id="IPR003772">
    <property type="entry name" value="YceD"/>
</dbReference>
<dbReference type="AlphaFoldDB" id="A0A644VV24"/>
<evidence type="ECO:0008006" key="2">
    <source>
        <dbReference type="Google" id="ProtNLM"/>
    </source>
</evidence>